<reference evidence="2" key="1">
    <citation type="journal article" date="2020" name="Nature">
        <title>Giant virus diversity and host interactions through global metagenomics.</title>
        <authorList>
            <person name="Schulz F."/>
            <person name="Roux S."/>
            <person name="Paez-Espino D."/>
            <person name="Jungbluth S."/>
            <person name="Walsh D.A."/>
            <person name="Denef V.J."/>
            <person name="McMahon K.D."/>
            <person name="Konstantinidis K.T."/>
            <person name="Eloe-Fadrosh E.A."/>
            <person name="Kyrpides N.C."/>
            <person name="Woyke T."/>
        </authorList>
    </citation>
    <scope>NUCLEOTIDE SEQUENCE</scope>
    <source>
        <strain evidence="2">GVMAG-S-ERX555931-87</strain>
    </source>
</reference>
<dbReference type="EMBL" id="MN738741">
    <property type="protein sequence ID" value="QHT36379.1"/>
    <property type="molecule type" value="Genomic_DNA"/>
</dbReference>
<organism evidence="2">
    <name type="scientific">viral metagenome</name>
    <dbReference type="NCBI Taxonomy" id="1070528"/>
    <lineage>
        <taxon>unclassified sequences</taxon>
        <taxon>metagenomes</taxon>
        <taxon>organismal metagenomes</taxon>
    </lineage>
</organism>
<feature type="coiled-coil region" evidence="1">
    <location>
        <begin position="5"/>
        <end position="32"/>
    </location>
</feature>
<keyword evidence="1" id="KW-0175">Coiled coil</keyword>
<dbReference type="AlphaFoldDB" id="A0A6C0F733"/>
<sequence>MSYNIEEIEKKLNKCQNELHNQEDKLKEIILNSLEKDETNQNIDLINDIMTEDEKQYYKVNQAYKKYISQYSKEYIEMSEYYYGPELPYDVYCREFKKYDDKGTYLDSGKDIKELYALFIFFAMYDYSLSESLVEK</sequence>
<evidence type="ECO:0000313" key="2">
    <source>
        <dbReference type="EMBL" id="QHT36379.1"/>
    </source>
</evidence>
<name>A0A6C0F733_9ZZZZ</name>
<accession>A0A6C0F733</accession>
<protein>
    <submittedName>
        <fullName evidence="2">Uncharacterized protein</fullName>
    </submittedName>
</protein>
<proteinExistence type="predicted"/>
<evidence type="ECO:0000256" key="1">
    <source>
        <dbReference type="SAM" id="Coils"/>
    </source>
</evidence>